<proteinExistence type="predicted"/>
<evidence type="ECO:0000313" key="3">
    <source>
        <dbReference type="EMBL" id="KKB96494.1"/>
    </source>
</evidence>
<dbReference type="InterPro" id="IPR027372">
    <property type="entry name" value="Phytase-like_dom"/>
</dbReference>
<name>A0A0F5MPJ4_9RICK</name>
<evidence type="ECO:0000259" key="1">
    <source>
        <dbReference type="Pfam" id="PF13449"/>
    </source>
</evidence>
<dbReference type="AlphaFoldDB" id="A0A0F5MPJ4"/>
<gene>
    <name evidence="3" type="ORF">SZ25_00414</name>
    <name evidence="2" type="ORF">SZ25_00849</name>
</gene>
<evidence type="ECO:0000313" key="2">
    <source>
        <dbReference type="EMBL" id="KKB96066.1"/>
    </source>
</evidence>
<dbReference type="EMBL" id="JYHA01000140">
    <property type="protein sequence ID" value="KKB96066.1"/>
    <property type="molecule type" value="Genomic_DNA"/>
</dbReference>
<organism evidence="3 4">
    <name type="scientific">Candidatus Arcanibacter lacustris</name>
    <dbReference type="NCBI Taxonomy" id="1607817"/>
    <lineage>
        <taxon>Bacteria</taxon>
        <taxon>Pseudomonadati</taxon>
        <taxon>Pseudomonadota</taxon>
        <taxon>Alphaproteobacteria</taxon>
        <taxon>Rickettsiales</taxon>
        <taxon>Candidatus Arcanibacter</taxon>
    </lineage>
</organism>
<sequence>MTFLNNNLLFVSNIGYGMYTTPTFDFLGKVESLSNAMIFPINVEEELTDIEEVTSGDGVSCFISHESTKIGGENYISFYKNCDLYQGIGTYIKLPEEISMLPKNQGIEALAISNNGNIVAIEEFGLDKIYHRMWIWNIRNQDYALKTLLYQTDYYVGVSSATFLQDNSLLIVERKTINSLNKLDKTDYQITVNQILSSELYESSGYIVTKQEIIALKNDGKNIASLSENIEAITIKSDLAKVDIFLLSDDQSLNRTVFLQFEFTFDNCGINLNGTKTSIIHDEI</sequence>
<dbReference type="EMBL" id="JYHA01000067">
    <property type="protein sequence ID" value="KKB96494.1"/>
    <property type="molecule type" value="Genomic_DNA"/>
</dbReference>
<feature type="domain" description="Phytase-like" evidence="1">
    <location>
        <begin position="46"/>
        <end position="250"/>
    </location>
</feature>
<comment type="caution">
    <text evidence="3">The sequence shown here is derived from an EMBL/GenBank/DDBJ whole genome shotgun (WGS) entry which is preliminary data.</text>
</comment>
<evidence type="ECO:0000313" key="4">
    <source>
        <dbReference type="Proteomes" id="UP000033358"/>
    </source>
</evidence>
<protein>
    <recommendedName>
        <fullName evidence="1">Phytase-like domain-containing protein</fullName>
    </recommendedName>
</protein>
<dbReference type="Proteomes" id="UP000033358">
    <property type="component" value="Unassembled WGS sequence"/>
</dbReference>
<accession>A0A0F5MPJ4</accession>
<dbReference type="Pfam" id="PF13449">
    <property type="entry name" value="Phytase-like"/>
    <property type="match status" value="1"/>
</dbReference>
<keyword evidence="4" id="KW-1185">Reference proteome</keyword>
<reference evidence="3 4" key="1">
    <citation type="submission" date="2015-02" db="EMBL/GenBank/DDBJ databases">
        <title>Single cell genomics of a rare environmental alphaproteobacterium provides unique insights into Rickettsiaceae evolution.</title>
        <authorList>
            <person name="Martijn J."/>
            <person name="Schulz F."/>
            <person name="Zaremba-Niedzwiedzka K."/>
            <person name="Viklund J."/>
            <person name="Stepanauskas R."/>
            <person name="Andersson S.G.E."/>
            <person name="Horn M."/>
            <person name="Guy L."/>
            <person name="Ettema T.J.G."/>
        </authorList>
    </citation>
    <scope>NUCLEOTIDE SEQUENCE [LARGE SCALE GENOMIC DNA]</scope>
    <source>
        <strain evidence="3 4">SCGC AAA041-L04</strain>
    </source>
</reference>